<protein>
    <submittedName>
        <fullName evidence="1">Uncharacterized protein</fullName>
    </submittedName>
</protein>
<name>A0A061RS89_9CHLO</name>
<dbReference type="AlphaFoldDB" id="A0A061RS89"/>
<proteinExistence type="predicted"/>
<organism evidence="1">
    <name type="scientific">Tetraselmis sp. GSL018</name>
    <dbReference type="NCBI Taxonomy" id="582737"/>
    <lineage>
        <taxon>Eukaryota</taxon>
        <taxon>Viridiplantae</taxon>
        <taxon>Chlorophyta</taxon>
        <taxon>core chlorophytes</taxon>
        <taxon>Chlorodendrophyceae</taxon>
        <taxon>Chlorodendrales</taxon>
        <taxon>Chlorodendraceae</taxon>
        <taxon>Tetraselmis</taxon>
    </lineage>
</organism>
<sequence length="58" mass="6256">MDFPGPSPPPCSPWPICAVICSVGFRPRCRTLSRPLKGEMVWAPGGIESFGWGLRASP</sequence>
<accession>A0A061RS89</accession>
<evidence type="ECO:0000313" key="1">
    <source>
        <dbReference type="EMBL" id="JAC74833.1"/>
    </source>
</evidence>
<reference evidence="1" key="1">
    <citation type="submission" date="2014-05" db="EMBL/GenBank/DDBJ databases">
        <title>The transcriptome of the halophilic microalga Tetraselmis sp. GSL018 isolated from the Great Salt Lake, Utah.</title>
        <authorList>
            <person name="Jinkerson R.E."/>
            <person name="D'Adamo S."/>
            <person name="Posewitz M.C."/>
        </authorList>
    </citation>
    <scope>NUCLEOTIDE SEQUENCE</scope>
    <source>
        <strain evidence="1">GSL018</strain>
    </source>
</reference>
<gene>
    <name evidence="1" type="ORF">TSPGSL018_24863</name>
</gene>
<dbReference type="EMBL" id="GBEZ01010895">
    <property type="protein sequence ID" value="JAC74833.1"/>
    <property type="molecule type" value="Transcribed_RNA"/>
</dbReference>